<dbReference type="InterPro" id="IPR050237">
    <property type="entry name" value="ATP-dep_AMP-bd_enzyme"/>
</dbReference>
<dbReference type="CDD" id="cd17631">
    <property type="entry name" value="FACL_FadD13-like"/>
    <property type="match status" value="1"/>
</dbReference>
<dbReference type="Proteomes" id="UP000237752">
    <property type="component" value="Unassembled WGS sequence"/>
</dbReference>
<accession>A0A2T1A1R4</accession>
<dbReference type="SUPFAM" id="SSF56801">
    <property type="entry name" value="Acetyl-CoA synthetase-like"/>
    <property type="match status" value="1"/>
</dbReference>
<organism evidence="5 6">
    <name type="scientific">Antricoccus suffuscus</name>
    <dbReference type="NCBI Taxonomy" id="1629062"/>
    <lineage>
        <taxon>Bacteria</taxon>
        <taxon>Bacillati</taxon>
        <taxon>Actinomycetota</taxon>
        <taxon>Actinomycetes</taxon>
        <taxon>Geodermatophilales</taxon>
        <taxon>Antricoccaceae</taxon>
        <taxon>Antricoccus</taxon>
    </lineage>
</organism>
<evidence type="ECO:0000256" key="1">
    <source>
        <dbReference type="ARBA" id="ARBA00006432"/>
    </source>
</evidence>
<dbReference type="PROSITE" id="PS00455">
    <property type="entry name" value="AMP_BINDING"/>
    <property type="match status" value="1"/>
</dbReference>
<dbReference type="Gene3D" id="3.40.50.12780">
    <property type="entry name" value="N-terminal domain of ligase-like"/>
    <property type="match status" value="1"/>
</dbReference>
<dbReference type="Gene3D" id="3.30.300.30">
    <property type="match status" value="1"/>
</dbReference>
<sequence length="499" mass="54032">MLDNPGLGVGSWPWRRARITPDRIALAQGDRTVTYRALAERTRRLGEALRGLGVRRGDRVAYLGANDISALEMFFAAGQIGALFVPLNIRLSAVEIGYMLEDCGASVLAYGAGMTLPSGISAHLVGPDDYEQLVQSGSADVALEPVGLEEAAVILYTSGTTGKPKGAVLTHGNLTWNTMNQLAHYDALGTDRVLCIAPLFHVTGLGQVTMPTLFKGGCVEVVARFEPGEVLAAISRGRIAGFAAVPVMLKLMSEHPSWPAADLSSLRYVNYGGSAVEERVARAWQDKGVMLYQGYGMTETTAGVTMALGEGALERPVSVGPPHFYTEIAGLRDDHAAALVAGEPAELLVRGANVFSRYWEREEDTAASFVDGWFRTGDVVRQDPDGWSSVVDRVKDMIISGAENVYPAEVEAIMLQRDEVADCAVVAVPDERWGEVGAAFVVRRTGLSEATLRAHLESNLAKYKVPKYFRFVDELPRSATGKVRRTDLRRTASEWITED</sequence>
<dbReference type="GO" id="GO:0016878">
    <property type="term" value="F:acid-thiol ligase activity"/>
    <property type="evidence" value="ECO:0007669"/>
    <property type="project" value="UniProtKB-ARBA"/>
</dbReference>
<comment type="similarity">
    <text evidence="1">Belongs to the ATP-dependent AMP-binding enzyme family.</text>
</comment>
<dbReference type="InterPro" id="IPR020845">
    <property type="entry name" value="AMP-binding_CS"/>
</dbReference>
<evidence type="ECO:0000313" key="6">
    <source>
        <dbReference type="Proteomes" id="UP000237752"/>
    </source>
</evidence>
<dbReference type="AlphaFoldDB" id="A0A2T1A1R4"/>
<dbReference type="RefSeq" id="WP_106348626.1">
    <property type="nucleotide sequence ID" value="NZ_PVUE01000005.1"/>
</dbReference>
<gene>
    <name evidence="5" type="ORF">CLV47_10596</name>
</gene>
<name>A0A2T1A1R4_9ACTN</name>
<dbReference type="InterPro" id="IPR025110">
    <property type="entry name" value="AMP-bd_C"/>
</dbReference>
<evidence type="ECO:0000256" key="2">
    <source>
        <dbReference type="ARBA" id="ARBA00022598"/>
    </source>
</evidence>
<feature type="domain" description="AMP-binding enzyme C-terminal" evidence="4">
    <location>
        <begin position="409"/>
        <end position="482"/>
    </location>
</feature>
<dbReference type="InterPro" id="IPR042099">
    <property type="entry name" value="ANL_N_sf"/>
</dbReference>
<dbReference type="EMBL" id="PVUE01000005">
    <property type="protein sequence ID" value="PRZ42474.1"/>
    <property type="molecule type" value="Genomic_DNA"/>
</dbReference>
<evidence type="ECO:0000259" key="3">
    <source>
        <dbReference type="Pfam" id="PF00501"/>
    </source>
</evidence>
<feature type="domain" description="AMP-dependent synthetase/ligase" evidence="3">
    <location>
        <begin position="15"/>
        <end position="359"/>
    </location>
</feature>
<dbReference type="PANTHER" id="PTHR43767">
    <property type="entry name" value="LONG-CHAIN-FATTY-ACID--COA LIGASE"/>
    <property type="match status" value="1"/>
</dbReference>
<evidence type="ECO:0000259" key="4">
    <source>
        <dbReference type="Pfam" id="PF13193"/>
    </source>
</evidence>
<dbReference type="OrthoDB" id="3172305at2"/>
<comment type="caution">
    <text evidence="5">The sequence shown here is derived from an EMBL/GenBank/DDBJ whole genome shotgun (WGS) entry which is preliminary data.</text>
</comment>
<evidence type="ECO:0000313" key="5">
    <source>
        <dbReference type="EMBL" id="PRZ42474.1"/>
    </source>
</evidence>
<dbReference type="InterPro" id="IPR000873">
    <property type="entry name" value="AMP-dep_synth/lig_dom"/>
</dbReference>
<keyword evidence="2" id="KW-0436">Ligase</keyword>
<dbReference type="FunFam" id="3.30.300.30:FF:000008">
    <property type="entry name" value="2,3-dihydroxybenzoate-AMP ligase"/>
    <property type="match status" value="1"/>
</dbReference>
<dbReference type="InterPro" id="IPR045851">
    <property type="entry name" value="AMP-bd_C_sf"/>
</dbReference>
<dbReference type="PANTHER" id="PTHR43767:SF1">
    <property type="entry name" value="NONRIBOSOMAL PEPTIDE SYNTHASE PES1 (EUROFUNG)-RELATED"/>
    <property type="match status" value="1"/>
</dbReference>
<protein>
    <submittedName>
        <fullName evidence="5">Fatty-acyl-CoA synthase</fullName>
    </submittedName>
</protein>
<dbReference type="Pfam" id="PF13193">
    <property type="entry name" value="AMP-binding_C"/>
    <property type="match status" value="1"/>
</dbReference>
<dbReference type="Pfam" id="PF00501">
    <property type="entry name" value="AMP-binding"/>
    <property type="match status" value="1"/>
</dbReference>
<proteinExistence type="inferred from homology"/>
<reference evidence="5 6" key="1">
    <citation type="submission" date="2018-03" db="EMBL/GenBank/DDBJ databases">
        <title>Genomic Encyclopedia of Archaeal and Bacterial Type Strains, Phase II (KMG-II): from individual species to whole genera.</title>
        <authorList>
            <person name="Goeker M."/>
        </authorList>
    </citation>
    <scope>NUCLEOTIDE SEQUENCE [LARGE SCALE GENOMIC DNA]</scope>
    <source>
        <strain evidence="5 6">DSM 100065</strain>
    </source>
</reference>
<keyword evidence="6" id="KW-1185">Reference proteome</keyword>